<feature type="domain" description="TNT" evidence="2">
    <location>
        <begin position="550"/>
        <end position="633"/>
    </location>
</feature>
<name>A0A4Q7JD08_9PSEU</name>
<accession>A0A4Q7JD08</accession>
<dbReference type="InterPro" id="IPR036170">
    <property type="entry name" value="YezG-like_sf"/>
</dbReference>
<gene>
    <name evidence="3" type="ORF">EWH70_03700</name>
</gene>
<evidence type="ECO:0000259" key="2">
    <source>
        <dbReference type="Pfam" id="PF14021"/>
    </source>
</evidence>
<dbReference type="GO" id="GO:0050135">
    <property type="term" value="F:NADP+ nucleosidase activity"/>
    <property type="evidence" value="ECO:0007669"/>
    <property type="project" value="InterPro"/>
</dbReference>
<reference evidence="3 4" key="1">
    <citation type="submission" date="2019-02" db="EMBL/GenBank/DDBJ databases">
        <title>Draft genome sequence of Amycolatopsis sp. 8-3EHSu isolated from roots of Suaeda maritima.</title>
        <authorList>
            <person name="Duangmal K."/>
            <person name="Chantavorakit T."/>
        </authorList>
    </citation>
    <scope>NUCLEOTIDE SEQUENCE [LARGE SCALE GENOMIC DNA]</scope>
    <source>
        <strain evidence="3 4">8-3EHSu</strain>
    </source>
</reference>
<dbReference type="Pfam" id="PF14021">
    <property type="entry name" value="TNT"/>
    <property type="match status" value="1"/>
</dbReference>
<organism evidence="3 4">
    <name type="scientific">Amycolatopsis suaedae</name>
    <dbReference type="NCBI Taxonomy" id="2510978"/>
    <lineage>
        <taxon>Bacteria</taxon>
        <taxon>Bacillati</taxon>
        <taxon>Actinomycetota</taxon>
        <taxon>Actinomycetes</taxon>
        <taxon>Pseudonocardiales</taxon>
        <taxon>Pseudonocardiaceae</taxon>
        <taxon>Amycolatopsis</taxon>
    </lineage>
</organism>
<sequence>MRYRIDAAERPDALYTVWNGQVFRAQRSTADGTVLLTTLPGEEAPADFDREVDGAKAKVVPEAEAPSTFSVQTHCRYAEDIYRVAPQNGGDTLTLRWTGTDEASARDLGLTDFTVRADPDEIEAIWQERHDFLAADTAGPPQPGGTEPSTLLRAIGRTILKVLPEGWQRVGAQLRQVGGYAELEVRAVADDLIVSLSPPAQLGQLFTLLRSAMYQPGAGTWFQGTFTLDSNSNFDFDYDLDAEPNWRLAPGEAGRPGAKVYAAELERFPRDRGKVPGWLAARAGQPLGIAFVQAAVVDAHNEGEKPVVNRPPVPPDEVRRVLDYLYRSPVALARPGTLPDIFAPNGRPDVPDAFHTDGAWIWPAAVPHYLRKYGVPPQPELIDHIRANQHRPPFVPEQVRATAEADVAGRPRPPQEPHEVDAQTKADREPSPTLRATEVLTVLRRRLAELGVHESAYAIGDQPLDTGWRLAREGSSWGVARYAGGHEDEQPVRFEHVADAAQYLLGALTLFPSRGAGPADQQENPADWPILPMRGEPPLNFFTAKRLVVLPAGATVQRFGNEGGNLVHTPSATFPETSLAFDRERERHSYRVVRPLRVLTGVTVPWGTQPGGAVAYLLPRAVGQHVEAGALERL</sequence>
<proteinExistence type="predicted"/>
<evidence type="ECO:0000256" key="1">
    <source>
        <dbReference type="SAM" id="MobiDB-lite"/>
    </source>
</evidence>
<dbReference type="Proteomes" id="UP000292003">
    <property type="component" value="Unassembled WGS sequence"/>
</dbReference>
<evidence type="ECO:0000313" key="4">
    <source>
        <dbReference type="Proteomes" id="UP000292003"/>
    </source>
</evidence>
<evidence type="ECO:0000313" key="3">
    <source>
        <dbReference type="EMBL" id="RZQ65018.1"/>
    </source>
</evidence>
<protein>
    <submittedName>
        <fullName evidence="3">DUF4237 domain-containing protein</fullName>
    </submittedName>
</protein>
<dbReference type="AlphaFoldDB" id="A0A4Q7JD08"/>
<dbReference type="InterPro" id="IPR025331">
    <property type="entry name" value="TNT"/>
</dbReference>
<feature type="region of interest" description="Disordered" evidence="1">
    <location>
        <begin position="400"/>
        <end position="432"/>
    </location>
</feature>
<comment type="caution">
    <text evidence="3">The sequence shown here is derived from an EMBL/GenBank/DDBJ whole genome shotgun (WGS) entry which is preliminary data.</text>
</comment>
<dbReference type="OrthoDB" id="275232at2"/>
<dbReference type="RefSeq" id="WP_130473805.1">
    <property type="nucleotide sequence ID" value="NZ_SFCC01000002.1"/>
</dbReference>
<dbReference type="SUPFAM" id="SSF160424">
    <property type="entry name" value="BH3703-like"/>
    <property type="match status" value="1"/>
</dbReference>
<feature type="compositionally biased region" description="Basic and acidic residues" evidence="1">
    <location>
        <begin position="407"/>
        <end position="430"/>
    </location>
</feature>
<keyword evidence="4" id="KW-1185">Reference proteome</keyword>
<dbReference type="EMBL" id="SFCC01000002">
    <property type="protein sequence ID" value="RZQ65018.1"/>
    <property type="molecule type" value="Genomic_DNA"/>
</dbReference>